<feature type="region of interest" description="Disordered" evidence="1">
    <location>
        <begin position="212"/>
        <end position="264"/>
    </location>
</feature>
<dbReference type="VEuPathDB" id="TriTrypDB:LdBPK_322180.1"/>
<proteinExistence type="predicted"/>
<name>A0A504XDM9_LEIDO</name>
<feature type="region of interest" description="Disordered" evidence="1">
    <location>
        <begin position="898"/>
        <end position="925"/>
    </location>
</feature>
<dbReference type="Proteomes" id="UP000318821">
    <property type="component" value="Unassembled WGS sequence"/>
</dbReference>
<feature type="compositionally biased region" description="Basic and acidic residues" evidence="1">
    <location>
        <begin position="899"/>
        <end position="912"/>
    </location>
</feature>
<dbReference type="VEuPathDB" id="TriTrypDB:LdBPK_322170.1"/>
<evidence type="ECO:0000313" key="3">
    <source>
        <dbReference type="Proteomes" id="UP000318821"/>
    </source>
</evidence>
<dbReference type="VEuPathDB" id="TriTrypDB:LdCL_320027200"/>
<dbReference type="EMBL" id="RHLD01000003">
    <property type="protein sequence ID" value="TPP47222.1"/>
    <property type="molecule type" value="Genomic_DNA"/>
</dbReference>
<dbReference type="VEuPathDB" id="TriTrypDB:LdCL_320027100"/>
<dbReference type="VEuPathDB" id="TriTrypDB:LDHU3_32.2690"/>
<evidence type="ECO:0000313" key="2">
    <source>
        <dbReference type="EMBL" id="TPP47222.1"/>
    </source>
</evidence>
<evidence type="ECO:0000256" key="1">
    <source>
        <dbReference type="SAM" id="MobiDB-lite"/>
    </source>
</evidence>
<dbReference type="AlphaFoldDB" id="A0A504XDM9"/>
<accession>A0A504XDM9</accession>
<sequence length="1000" mass="108043">MRLTAGKIYFWGSVAIIFLTAWNRRSTTQLRTVVDNLKEERMREAERLRQHQLGGQGGASGAPMMTSVSSMPKHFNPYHKQQEIETKAHGSTATKTTIPPYAIAAGGTAVSFAGPTEAPDSLLMSSPSTASPAPPAYTGAALLAGYTSRRKIVQKAAALSARMRRQVQDVVQMEEEQRLLSQAYRGRQKLLEQQPQPFQQAQTNPRSVAGFEDAKAAGEKAASKARVETAGDTPSTPGLSFNPASPVDAAAASPDKNNPTPFPDVDIGLALEGALDIKQYLKQQAQEKSDTLIKMRGIQQAILELSEEATADVERRLTQRNYSTSVEEADEPSKALTAVDFGGLATDDNANRHPASVTEAKRKVEMIQELRSTLKEMLDTHHAPFVAQYSTVGRSVRRGTTATELPGSTWLEQDAAYRPPAPLQMFSTNAFAVTLEYLSDSIACIAHIADEVCVATTFRSRADPVVLLPHLESLQKWFAQAERCLDTAQRHLRHFQLGEAALLDGGAYEVNSLREQALLLRESLTAHDQKVKAVEEAKVSVLHRLREVCRRCYLWEAHLLHRRDSVYGDGASRVSSSLEGIGSGAALVYFSAPNVKVLEPTLMHAGPNVDAAGTMVPDSSLSISFPYTTAPPPCAEARLIAATTEEASSSEVTKAITARPSSTLRNSHRGGKWSFRVRSDAASRPLNTSSPSTPSLSLASICARAHQPLTSLSLRLIEQRVARSWCNPYVRKKYLCQRAEQVMMQHQPQQQQLHGRSAEQRRSFSRVGASISEDLGSGGRNLAMEAARAPTSHPPSFISFDSAHRHPSSYAIMDATAAADDAAGRVALPRLGSHTDASHSSTVAESKRSASRVADSLAASVAGSTAALGESVEDLADARTVQLLQSLLRSIPSKNCAFPRDHAKGTEGKRDTGGNSGDVTANSSLVQPPCIDVTQDEEKCAAMRHSIQRLSRYLATCTTRPASSRQSIFQKYPKGGGLANAFCGEDDMSGRIDASKGADE</sequence>
<organism evidence="2 3">
    <name type="scientific">Leishmania donovani</name>
    <dbReference type="NCBI Taxonomy" id="5661"/>
    <lineage>
        <taxon>Eukaryota</taxon>
        <taxon>Discoba</taxon>
        <taxon>Euglenozoa</taxon>
        <taxon>Kinetoplastea</taxon>
        <taxon>Metakinetoplastina</taxon>
        <taxon>Trypanosomatida</taxon>
        <taxon>Trypanosomatidae</taxon>
        <taxon>Leishmaniinae</taxon>
        <taxon>Leishmania</taxon>
    </lineage>
</organism>
<reference evidence="3" key="1">
    <citation type="submission" date="2019-02" db="EMBL/GenBank/DDBJ databases">
        <title>FDA dAtabase for Regulatory Grade micrObial Sequences (FDA-ARGOS): Supporting development and validation of Infectious Disease Dx tests.</title>
        <authorList>
            <person name="Duncan R."/>
            <person name="Fisher C."/>
            <person name="Tallon L."/>
            <person name="Sadzewicz L."/>
            <person name="Sengamalay N."/>
            <person name="Ott S."/>
            <person name="Godinez A."/>
            <person name="Nagaraj S."/>
            <person name="Vavikolanu K."/>
            <person name="Vyas G."/>
            <person name="Nadendla S."/>
            <person name="Aluvathingal J."/>
            <person name="Sichtig H."/>
        </authorList>
    </citation>
    <scope>NUCLEOTIDE SEQUENCE [LARGE SCALE GENOMIC DNA]</scope>
    <source>
        <strain evidence="3">FDAARGOS_360</strain>
    </source>
</reference>
<dbReference type="VEuPathDB" id="TriTrypDB:LDHU3_32.2700"/>
<feature type="compositionally biased region" description="Low complexity" evidence="1">
    <location>
        <begin position="243"/>
        <end position="255"/>
    </location>
</feature>
<comment type="caution">
    <text evidence="2">The sequence shown here is derived from an EMBL/GenBank/DDBJ whole genome shotgun (WGS) entry which is preliminary data.</text>
</comment>
<protein>
    <submittedName>
        <fullName evidence="2">Uncharacterized protein</fullName>
    </submittedName>
</protein>
<feature type="compositionally biased region" description="Basic and acidic residues" evidence="1">
    <location>
        <begin position="212"/>
        <end position="229"/>
    </location>
</feature>
<gene>
    <name evidence="2" type="ORF">CGC20_34385</name>
</gene>